<dbReference type="AlphaFoldDB" id="A0A0F9V0Y9"/>
<comment type="caution">
    <text evidence="1">The sequence shown here is derived from an EMBL/GenBank/DDBJ whole genome shotgun (WGS) entry which is preliminary data.</text>
</comment>
<reference evidence="1" key="1">
    <citation type="journal article" date="2015" name="Nature">
        <title>Complex archaea that bridge the gap between prokaryotes and eukaryotes.</title>
        <authorList>
            <person name="Spang A."/>
            <person name="Saw J.H."/>
            <person name="Jorgensen S.L."/>
            <person name="Zaremba-Niedzwiedzka K."/>
            <person name="Martijn J."/>
            <person name="Lind A.E."/>
            <person name="van Eijk R."/>
            <person name="Schleper C."/>
            <person name="Guy L."/>
            <person name="Ettema T.J."/>
        </authorList>
    </citation>
    <scope>NUCLEOTIDE SEQUENCE</scope>
</reference>
<name>A0A0F9V0Y9_9ZZZZ</name>
<accession>A0A0F9V0Y9</accession>
<sequence>MTGQADIHEVDIDKAEAALKFMAKYIRNNVDEITKAENVAKEPLMGLILTAIHTGLITNASKQTTELRNKIMMAFDIGYFHGKLGAGEK</sequence>
<gene>
    <name evidence="1" type="ORF">LCGC14_0541370</name>
</gene>
<evidence type="ECO:0000313" key="1">
    <source>
        <dbReference type="EMBL" id="KKN59523.1"/>
    </source>
</evidence>
<dbReference type="EMBL" id="LAZR01000724">
    <property type="protein sequence ID" value="KKN59523.1"/>
    <property type="molecule type" value="Genomic_DNA"/>
</dbReference>
<organism evidence="1">
    <name type="scientific">marine sediment metagenome</name>
    <dbReference type="NCBI Taxonomy" id="412755"/>
    <lineage>
        <taxon>unclassified sequences</taxon>
        <taxon>metagenomes</taxon>
        <taxon>ecological metagenomes</taxon>
    </lineage>
</organism>
<proteinExistence type="predicted"/>
<protein>
    <submittedName>
        <fullName evidence="1">Uncharacterized protein</fullName>
    </submittedName>
</protein>